<proteinExistence type="predicted"/>
<sequence length="100" mass="11452">MQEAEISYDFSIFLIVPGNYAFADASSLSSKRSSTTICYETSTFFSSSVVSSWLCFHKLINTTVANLQSHYLGRLRNLIDYKFRRYYLCTTKLSLPLKPP</sequence>
<dbReference type="Proteomes" id="UP000887116">
    <property type="component" value="Unassembled WGS sequence"/>
</dbReference>
<protein>
    <submittedName>
        <fullName evidence="1">Uncharacterized protein</fullName>
    </submittedName>
</protein>
<gene>
    <name evidence="1" type="ORF">TNCT_76591</name>
</gene>
<dbReference type="AlphaFoldDB" id="A0A8X6LZD6"/>
<name>A0A8X6LZD6_TRICU</name>
<accession>A0A8X6LZD6</accession>
<evidence type="ECO:0000313" key="2">
    <source>
        <dbReference type="Proteomes" id="UP000887116"/>
    </source>
</evidence>
<organism evidence="1 2">
    <name type="scientific">Trichonephila clavata</name>
    <name type="common">Joro spider</name>
    <name type="synonym">Nephila clavata</name>
    <dbReference type="NCBI Taxonomy" id="2740835"/>
    <lineage>
        <taxon>Eukaryota</taxon>
        <taxon>Metazoa</taxon>
        <taxon>Ecdysozoa</taxon>
        <taxon>Arthropoda</taxon>
        <taxon>Chelicerata</taxon>
        <taxon>Arachnida</taxon>
        <taxon>Araneae</taxon>
        <taxon>Araneomorphae</taxon>
        <taxon>Entelegynae</taxon>
        <taxon>Araneoidea</taxon>
        <taxon>Nephilidae</taxon>
        <taxon>Trichonephila</taxon>
    </lineage>
</organism>
<evidence type="ECO:0000313" key="1">
    <source>
        <dbReference type="EMBL" id="GFR27580.1"/>
    </source>
</evidence>
<reference evidence="1" key="1">
    <citation type="submission" date="2020-07" db="EMBL/GenBank/DDBJ databases">
        <title>Multicomponent nature underlies the extraordinary mechanical properties of spider dragline silk.</title>
        <authorList>
            <person name="Kono N."/>
            <person name="Nakamura H."/>
            <person name="Mori M."/>
            <person name="Yoshida Y."/>
            <person name="Ohtoshi R."/>
            <person name="Malay A.D."/>
            <person name="Moran D.A.P."/>
            <person name="Tomita M."/>
            <person name="Numata K."/>
            <person name="Arakawa K."/>
        </authorList>
    </citation>
    <scope>NUCLEOTIDE SEQUENCE</scope>
</reference>
<keyword evidence="2" id="KW-1185">Reference proteome</keyword>
<dbReference type="EMBL" id="BMAO01008939">
    <property type="protein sequence ID" value="GFR27580.1"/>
    <property type="molecule type" value="Genomic_DNA"/>
</dbReference>
<comment type="caution">
    <text evidence="1">The sequence shown here is derived from an EMBL/GenBank/DDBJ whole genome shotgun (WGS) entry which is preliminary data.</text>
</comment>